<sequence length="121" mass="14225">RPFDQCIPTINSTENSKIKDGLITKHRRRYIVTPLRQSFVSDPRSWTEVCYLCNQRSSNFCVSPMDPLQRWDFLNKIIVPSSRDKERAVTLAKSGNRAYFCLDHFQRRRSIFPQEGERQGS</sequence>
<dbReference type="EMBL" id="BTRK01000006">
    <property type="protein sequence ID" value="GMR57687.1"/>
    <property type="molecule type" value="Genomic_DNA"/>
</dbReference>
<dbReference type="EMBL" id="BTRK01000006">
    <property type="protein sequence ID" value="GMR57699.1"/>
    <property type="molecule type" value="Genomic_DNA"/>
</dbReference>
<dbReference type="AlphaFoldDB" id="A0AAN5I9H9"/>
<dbReference type="Proteomes" id="UP001328107">
    <property type="component" value="Unassembled WGS sequence"/>
</dbReference>
<proteinExistence type="predicted"/>
<reference evidence="3" key="1">
    <citation type="submission" date="2022-10" db="EMBL/GenBank/DDBJ databases">
        <title>Genome assembly of Pristionchus species.</title>
        <authorList>
            <person name="Yoshida K."/>
            <person name="Sommer R.J."/>
        </authorList>
    </citation>
    <scope>NUCLEOTIDE SEQUENCE [LARGE SCALE GENOMIC DNA]</scope>
    <source>
        <strain evidence="3">RS5460</strain>
    </source>
</reference>
<evidence type="ECO:0000313" key="1">
    <source>
        <dbReference type="EMBL" id="GMR57687.1"/>
    </source>
</evidence>
<protein>
    <submittedName>
        <fullName evidence="1">Uncharacterized protein</fullName>
    </submittedName>
</protein>
<gene>
    <name evidence="1" type="ORF">PMAYCL1PPCAC_27882</name>
    <name evidence="2" type="ORF">PMAYCL1PPCAC_27894</name>
</gene>
<accession>A0AAN5I9H9</accession>
<evidence type="ECO:0000313" key="3">
    <source>
        <dbReference type="Proteomes" id="UP001328107"/>
    </source>
</evidence>
<name>A0AAN5I9H9_9BILA</name>
<organism evidence="1 3">
    <name type="scientific">Pristionchus mayeri</name>
    <dbReference type="NCBI Taxonomy" id="1317129"/>
    <lineage>
        <taxon>Eukaryota</taxon>
        <taxon>Metazoa</taxon>
        <taxon>Ecdysozoa</taxon>
        <taxon>Nematoda</taxon>
        <taxon>Chromadorea</taxon>
        <taxon>Rhabditida</taxon>
        <taxon>Rhabditina</taxon>
        <taxon>Diplogasteromorpha</taxon>
        <taxon>Diplogasteroidea</taxon>
        <taxon>Neodiplogasteridae</taxon>
        <taxon>Pristionchus</taxon>
    </lineage>
</organism>
<comment type="caution">
    <text evidence="1">The sequence shown here is derived from an EMBL/GenBank/DDBJ whole genome shotgun (WGS) entry which is preliminary data.</text>
</comment>
<feature type="non-terminal residue" evidence="1">
    <location>
        <position position="1"/>
    </location>
</feature>
<keyword evidence="3" id="KW-1185">Reference proteome</keyword>
<evidence type="ECO:0000313" key="2">
    <source>
        <dbReference type="EMBL" id="GMR57699.1"/>
    </source>
</evidence>
<reference evidence="1" key="2">
    <citation type="submission" date="2023-06" db="EMBL/GenBank/DDBJ databases">
        <title>Genome assembly of Pristionchus species.</title>
        <authorList>
            <person name="Yoshida K."/>
            <person name="Sommer R.J."/>
        </authorList>
    </citation>
    <scope>NUCLEOTIDE SEQUENCE</scope>
    <source>
        <strain evidence="1 3">RS5460</strain>
    </source>
</reference>